<dbReference type="SUPFAM" id="SSF49899">
    <property type="entry name" value="Concanavalin A-like lectins/glucanases"/>
    <property type="match status" value="1"/>
</dbReference>
<dbReference type="PANTHER" id="PTHR12381:SF56">
    <property type="entry name" value="B30.2_SPRY DOMAIN-CONTAINING PROTEIN-RELATED"/>
    <property type="match status" value="1"/>
</dbReference>
<evidence type="ECO:0000313" key="4">
    <source>
        <dbReference type="Proteomes" id="UP001189429"/>
    </source>
</evidence>
<feature type="domain" description="B30.2/SPRY" evidence="2">
    <location>
        <begin position="40"/>
        <end position="246"/>
    </location>
</feature>
<dbReference type="Proteomes" id="UP001189429">
    <property type="component" value="Unassembled WGS sequence"/>
</dbReference>
<gene>
    <name evidence="3" type="ORF">PCOR1329_LOCUS41586</name>
</gene>
<feature type="compositionally biased region" description="Acidic residues" evidence="1">
    <location>
        <begin position="530"/>
        <end position="540"/>
    </location>
</feature>
<accession>A0ABN9TRG3</accession>
<comment type="caution">
    <text evidence="3">The sequence shown here is derived from an EMBL/GenBank/DDBJ whole genome shotgun (WGS) entry which is preliminary data.</text>
</comment>
<feature type="compositionally biased region" description="Low complexity" evidence="1">
    <location>
        <begin position="569"/>
        <end position="580"/>
    </location>
</feature>
<dbReference type="EMBL" id="CAUYUJ010015002">
    <property type="protein sequence ID" value="CAK0848695.1"/>
    <property type="molecule type" value="Genomic_DNA"/>
</dbReference>
<dbReference type="SMART" id="SM00449">
    <property type="entry name" value="SPRY"/>
    <property type="match status" value="1"/>
</dbReference>
<feature type="region of interest" description="Disordered" evidence="1">
    <location>
        <begin position="1"/>
        <end position="63"/>
    </location>
</feature>
<evidence type="ECO:0000256" key="1">
    <source>
        <dbReference type="SAM" id="MobiDB-lite"/>
    </source>
</evidence>
<sequence>MAPKAAQKKKSVDAEAKAEEPPAKKAKAEEEAEAATKPPEPEEKEKDAPKAKGPTLEKTVGFDPSGYSLNVLPTMGGTMLMSLSDGGTQFLLGGARANVGLKAGRYLYEAKVVEVLSPDEGKQHHGQKSKMWGKQMIRVGFSTEGSSLILGDGDDCIGFDGDGSFLADGKKSPPKHANKFWREKVVGLLLNLDPTSENANTVSLFKDGVRVTEPMPLPDKLKGKPLFPHITFRNVTVQTNFGPNPMKPLPFKCLMVQGASAADTKAAAAPAEKGTVVFPVGMPDEGTFDVVDAFLEKNPSYTELSDRKVLEWAIKSGAWKGNRVASNDKPPFDFGMEMLDNKSACRVIGSMAPCVPRDYVFMEVKGNLCPEDRKANLQKFSSAKFKRVARVAMGKPPKEYIARVHKTLLEQKQAKLELEWNKRKAEKAKQKAFKLKQKELAEKRKKAEEDKKKREEEAKAKKEEEAKAKKAAEEAKKTEAEGEKKEEATKGEETKEAAKEEPKTEEAKEEPKTEEAKEEPKTEEAKEEPKVEEEEEEPDEPMPVAELTEEEKAMVCGFSSLSSSATWLPRCSPARSASSRFPRRARASMRSSSSGRRRRPARST</sequence>
<dbReference type="InterPro" id="IPR043136">
    <property type="entry name" value="B30.2/SPRY_sf"/>
</dbReference>
<name>A0ABN9TRG3_9DINO</name>
<evidence type="ECO:0000313" key="3">
    <source>
        <dbReference type="EMBL" id="CAK0848695.1"/>
    </source>
</evidence>
<dbReference type="InterPro" id="IPR003877">
    <property type="entry name" value="SPRY_dom"/>
</dbReference>
<protein>
    <recommendedName>
        <fullName evidence="2">B30.2/SPRY domain-containing protein</fullName>
    </recommendedName>
</protein>
<feature type="region of interest" description="Disordered" evidence="1">
    <location>
        <begin position="442"/>
        <end position="604"/>
    </location>
</feature>
<feature type="compositionally biased region" description="Basic residues" evidence="1">
    <location>
        <begin position="595"/>
        <end position="604"/>
    </location>
</feature>
<dbReference type="PROSITE" id="PS50188">
    <property type="entry name" value="B302_SPRY"/>
    <property type="match status" value="1"/>
</dbReference>
<proteinExistence type="predicted"/>
<evidence type="ECO:0000259" key="2">
    <source>
        <dbReference type="PROSITE" id="PS50188"/>
    </source>
</evidence>
<dbReference type="Gene3D" id="2.60.120.920">
    <property type="match status" value="1"/>
</dbReference>
<dbReference type="InterPro" id="IPR013320">
    <property type="entry name" value="ConA-like_dom_sf"/>
</dbReference>
<reference evidence="3" key="1">
    <citation type="submission" date="2023-10" db="EMBL/GenBank/DDBJ databases">
        <authorList>
            <person name="Chen Y."/>
            <person name="Shah S."/>
            <person name="Dougan E. K."/>
            <person name="Thang M."/>
            <person name="Chan C."/>
        </authorList>
    </citation>
    <scope>NUCLEOTIDE SEQUENCE [LARGE SCALE GENOMIC DNA]</scope>
</reference>
<dbReference type="PANTHER" id="PTHR12381">
    <property type="entry name" value="HETEROGENEOUS NUCLEAR RIBONUCLEOPROTEIN U FAMILY MEMBER"/>
    <property type="match status" value="1"/>
</dbReference>
<organism evidence="3 4">
    <name type="scientific">Prorocentrum cordatum</name>
    <dbReference type="NCBI Taxonomy" id="2364126"/>
    <lineage>
        <taxon>Eukaryota</taxon>
        <taxon>Sar</taxon>
        <taxon>Alveolata</taxon>
        <taxon>Dinophyceae</taxon>
        <taxon>Prorocentrales</taxon>
        <taxon>Prorocentraceae</taxon>
        <taxon>Prorocentrum</taxon>
    </lineage>
</organism>
<feature type="compositionally biased region" description="Basic and acidic residues" evidence="1">
    <location>
        <begin position="39"/>
        <end position="50"/>
    </location>
</feature>
<feature type="compositionally biased region" description="Basic and acidic residues" evidence="1">
    <location>
        <begin position="442"/>
        <end position="529"/>
    </location>
</feature>
<dbReference type="InterPro" id="IPR001870">
    <property type="entry name" value="B30.2/SPRY"/>
</dbReference>
<keyword evidence="4" id="KW-1185">Reference proteome</keyword>
<feature type="compositionally biased region" description="Basic and acidic residues" evidence="1">
    <location>
        <begin position="10"/>
        <end position="29"/>
    </location>
</feature>